<evidence type="ECO:0000313" key="5">
    <source>
        <dbReference type="EMBL" id="AET67783.1"/>
    </source>
</evidence>
<dbReference type="AlphaFoldDB" id="G7W8S3"/>
<dbReference type="eggNOG" id="COG1846">
    <property type="taxonomic scope" value="Bacteria"/>
</dbReference>
<dbReference type="PANTHER" id="PTHR33164">
    <property type="entry name" value="TRANSCRIPTIONAL REGULATOR, MARR FAMILY"/>
    <property type="match status" value="1"/>
</dbReference>
<keyword evidence="2" id="KW-0238">DNA-binding</keyword>
<evidence type="ECO:0000256" key="2">
    <source>
        <dbReference type="ARBA" id="ARBA00023125"/>
    </source>
</evidence>
<keyword evidence="6" id="KW-1185">Reference proteome</keyword>
<dbReference type="EMBL" id="CP003108">
    <property type="protein sequence ID" value="AET67783.1"/>
    <property type="molecule type" value="Genomic_DNA"/>
</dbReference>
<dbReference type="InterPro" id="IPR023187">
    <property type="entry name" value="Tscrpt_reg_MarR-type_CS"/>
</dbReference>
<dbReference type="STRING" id="768706.Desor_2180"/>
<dbReference type="PROSITE" id="PS50995">
    <property type="entry name" value="HTH_MARR_2"/>
    <property type="match status" value="1"/>
</dbReference>
<protein>
    <submittedName>
        <fullName evidence="5">Transcriptional regulator</fullName>
    </submittedName>
</protein>
<dbReference type="GO" id="GO:0006950">
    <property type="term" value="P:response to stress"/>
    <property type="evidence" value="ECO:0007669"/>
    <property type="project" value="TreeGrafter"/>
</dbReference>
<dbReference type="GO" id="GO:0003700">
    <property type="term" value="F:DNA-binding transcription factor activity"/>
    <property type="evidence" value="ECO:0007669"/>
    <property type="project" value="InterPro"/>
</dbReference>
<dbReference type="OrthoDB" id="2352979at2"/>
<dbReference type="Pfam" id="PF12802">
    <property type="entry name" value="MarR_2"/>
    <property type="match status" value="1"/>
</dbReference>
<keyword evidence="1" id="KW-0805">Transcription regulation</keyword>
<sequence>MNYSDPYVKQASSVVQSFLNISRLLTKFTMQNAASLGLTLHQMGILNIINSHPNITLKEITEKLQIPKSTVSINVDELVNLDLIDRKTNSNNRREINLTSTAKGKEKSLKSSENALSYRAMMAALEKLPEDTIQNLIQTHEELLAHLQTYASEL</sequence>
<dbReference type="InterPro" id="IPR039422">
    <property type="entry name" value="MarR/SlyA-like"/>
</dbReference>
<dbReference type="HOGENOM" id="CLU_083287_27_7_9"/>
<dbReference type="RefSeq" id="WP_014184598.1">
    <property type="nucleotide sequence ID" value="NC_016584.1"/>
</dbReference>
<evidence type="ECO:0000256" key="3">
    <source>
        <dbReference type="ARBA" id="ARBA00023163"/>
    </source>
</evidence>
<evidence type="ECO:0000259" key="4">
    <source>
        <dbReference type="PROSITE" id="PS50995"/>
    </source>
</evidence>
<evidence type="ECO:0000256" key="1">
    <source>
        <dbReference type="ARBA" id="ARBA00023015"/>
    </source>
</evidence>
<dbReference type="PANTHER" id="PTHR33164:SF99">
    <property type="entry name" value="MARR FAMILY REGULATORY PROTEIN"/>
    <property type="match status" value="1"/>
</dbReference>
<dbReference type="SUPFAM" id="SSF46785">
    <property type="entry name" value="Winged helix' DNA-binding domain"/>
    <property type="match status" value="1"/>
</dbReference>
<dbReference type="GO" id="GO:0003677">
    <property type="term" value="F:DNA binding"/>
    <property type="evidence" value="ECO:0007669"/>
    <property type="project" value="UniProtKB-KW"/>
</dbReference>
<reference evidence="5 6" key="2">
    <citation type="journal article" date="2012" name="J. Bacteriol.">
        <title>Complete genome sequences of Desulfosporosinus orientis DSM765T, Desulfosporosinus youngiae DSM17734T, Desulfosporosinus meridiei DSM13257T, and Desulfosporosinus acidiphilus DSM22704T.</title>
        <authorList>
            <person name="Pester M."/>
            <person name="Brambilla E."/>
            <person name="Alazard D."/>
            <person name="Rattei T."/>
            <person name="Weinmaier T."/>
            <person name="Han J."/>
            <person name="Lucas S."/>
            <person name="Lapidus A."/>
            <person name="Cheng J.F."/>
            <person name="Goodwin L."/>
            <person name="Pitluck S."/>
            <person name="Peters L."/>
            <person name="Ovchinnikova G."/>
            <person name="Teshima H."/>
            <person name="Detter J.C."/>
            <person name="Han C.S."/>
            <person name="Tapia R."/>
            <person name="Land M.L."/>
            <person name="Hauser L."/>
            <person name="Kyrpides N.C."/>
            <person name="Ivanova N.N."/>
            <person name="Pagani I."/>
            <person name="Huntmann M."/>
            <person name="Wei C.L."/>
            <person name="Davenport K.W."/>
            <person name="Daligault H."/>
            <person name="Chain P.S."/>
            <person name="Chen A."/>
            <person name="Mavromatis K."/>
            <person name="Markowitz V."/>
            <person name="Szeto E."/>
            <person name="Mikhailova N."/>
            <person name="Pati A."/>
            <person name="Wagner M."/>
            <person name="Woyke T."/>
            <person name="Ollivier B."/>
            <person name="Klenk H.P."/>
            <person name="Spring S."/>
            <person name="Loy A."/>
        </authorList>
    </citation>
    <scope>NUCLEOTIDE SEQUENCE [LARGE SCALE GENOMIC DNA]</scope>
    <source>
        <strain evidence="6">ATCC 19365 / DSM 765 / NCIMB 8382 / VKM B-1628</strain>
    </source>
</reference>
<dbReference type="InterPro" id="IPR036390">
    <property type="entry name" value="WH_DNA-bd_sf"/>
</dbReference>
<accession>G7W8S3</accession>
<organism evidence="5 6">
    <name type="scientific">Desulfosporosinus orientis (strain ATCC 19365 / DSM 765 / NCIMB 8382 / VKM B-1628 / Singapore I)</name>
    <name type="common">Desulfotomaculum orientis</name>
    <dbReference type="NCBI Taxonomy" id="768706"/>
    <lineage>
        <taxon>Bacteria</taxon>
        <taxon>Bacillati</taxon>
        <taxon>Bacillota</taxon>
        <taxon>Clostridia</taxon>
        <taxon>Eubacteriales</taxon>
        <taxon>Desulfitobacteriaceae</taxon>
        <taxon>Desulfosporosinus</taxon>
    </lineage>
</organism>
<proteinExistence type="predicted"/>
<dbReference type="InterPro" id="IPR036388">
    <property type="entry name" value="WH-like_DNA-bd_sf"/>
</dbReference>
<name>G7W8S3_DESOD</name>
<gene>
    <name evidence="5" type="ordered locus">Desor_2180</name>
</gene>
<dbReference type="PATRIC" id="fig|768706.3.peg.2197"/>
<dbReference type="PROSITE" id="PS01117">
    <property type="entry name" value="HTH_MARR_1"/>
    <property type="match status" value="1"/>
</dbReference>
<dbReference type="Proteomes" id="UP000006346">
    <property type="component" value="Chromosome"/>
</dbReference>
<dbReference type="Gene3D" id="1.10.10.10">
    <property type="entry name" value="Winged helix-like DNA-binding domain superfamily/Winged helix DNA-binding domain"/>
    <property type="match status" value="1"/>
</dbReference>
<dbReference type="KEGG" id="dor:Desor_2180"/>
<dbReference type="InterPro" id="IPR000835">
    <property type="entry name" value="HTH_MarR-typ"/>
</dbReference>
<reference evidence="6" key="1">
    <citation type="submission" date="2011-11" db="EMBL/GenBank/DDBJ databases">
        <title>Complete sequence of Desulfosporosinus orientis DSM 765.</title>
        <authorList>
            <person name="Lucas S."/>
            <person name="Han J."/>
            <person name="Lapidus A."/>
            <person name="Cheng J.-F."/>
            <person name="Goodwin L."/>
            <person name="Pitluck S."/>
            <person name="Peters L."/>
            <person name="Ovchinnikova G."/>
            <person name="Teshima H."/>
            <person name="Detter J.C."/>
            <person name="Han C."/>
            <person name="Tapia R."/>
            <person name="Land M."/>
            <person name="Hauser L."/>
            <person name="Kyrpides N."/>
            <person name="Ivanova N."/>
            <person name="Pagani I."/>
            <person name="Pester M."/>
            <person name="Spring S."/>
            <person name="Ollivier B."/>
            <person name="Rattei T."/>
            <person name="Klenk H.-P."/>
            <person name="Wagner M."/>
            <person name="Loy A."/>
            <person name="Woyke T."/>
        </authorList>
    </citation>
    <scope>NUCLEOTIDE SEQUENCE [LARGE SCALE GENOMIC DNA]</scope>
    <source>
        <strain evidence="6">ATCC 19365 / DSM 765 / NCIMB 8382 / VKM B-1628</strain>
    </source>
</reference>
<evidence type="ECO:0000313" key="6">
    <source>
        <dbReference type="Proteomes" id="UP000006346"/>
    </source>
</evidence>
<dbReference type="SMART" id="SM00347">
    <property type="entry name" value="HTH_MARR"/>
    <property type="match status" value="1"/>
</dbReference>
<keyword evidence="3" id="KW-0804">Transcription</keyword>
<feature type="domain" description="HTH marR-type" evidence="4">
    <location>
        <begin position="11"/>
        <end position="145"/>
    </location>
</feature>